<feature type="non-terminal residue" evidence="2">
    <location>
        <position position="1"/>
    </location>
</feature>
<dbReference type="Proteomes" id="UP000324832">
    <property type="component" value="Unassembled WGS sequence"/>
</dbReference>
<sequence>IQQAAITQLEKVAAARVHSPANTDLNESGCRTPHTPHPDYDKEQIKRYLVRVVAGYEAVERRLQLPGSHDKLRGKRRFRAVAFVAVTAARMAFVVRRRMDVRAYAAHAVLQDTPRART</sequence>
<dbReference type="AlphaFoldDB" id="A0A5E4PWF6"/>
<protein>
    <recommendedName>
        <fullName evidence="4">Pericentrin/AKAP-450 centrosomal targeting domain-containing protein</fullName>
    </recommendedName>
</protein>
<dbReference type="EMBL" id="FZQP02000626">
    <property type="protein sequence ID" value="VVC89772.1"/>
    <property type="molecule type" value="Genomic_DNA"/>
</dbReference>
<reference evidence="2 3" key="1">
    <citation type="submission" date="2017-07" db="EMBL/GenBank/DDBJ databases">
        <authorList>
            <person name="Talla V."/>
            <person name="Backstrom N."/>
        </authorList>
    </citation>
    <scope>NUCLEOTIDE SEQUENCE [LARGE SCALE GENOMIC DNA]</scope>
</reference>
<name>A0A5E4PWF6_9NEOP</name>
<feature type="region of interest" description="Disordered" evidence="1">
    <location>
        <begin position="17"/>
        <end position="40"/>
    </location>
</feature>
<organism evidence="2 3">
    <name type="scientific">Leptidea sinapis</name>
    <dbReference type="NCBI Taxonomy" id="189913"/>
    <lineage>
        <taxon>Eukaryota</taxon>
        <taxon>Metazoa</taxon>
        <taxon>Ecdysozoa</taxon>
        <taxon>Arthropoda</taxon>
        <taxon>Hexapoda</taxon>
        <taxon>Insecta</taxon>
        <taxon>Pterygota</taxon>
        <taxon>Neoptera</taxon>
        <taxon>Endopterygota</taxon>
        <taxon>Lepidoptera</taxon>
        <taxon>Glossata</taxon>
        <taxon>Ditrysia</taxon>
        <taxon>Papilionoidea</taxon>
        <taxon>Pieridae</taxon>
        <taxon>Dismorphiinae</taxon>
        <taxon>Leptidea</taxon>
    </lineage>
</organism>
<gene>
    <name evidence="2" type="ORF">LSINAPIS_LOCUS2823</name>
</gene>
<proteinExistence type="predicted"/>
<evidence type="ECO:0000313" key="3">
    <source>
        <dbReference type="Proteomes" id="UP000324832"/>
    </source>
</evidence>
<evidence type="ECO:0008006" key="4">
    <source>
        <dbReference type="Google" id="ProtNLM"/>
    </source>
</evidence>
<evidence type="ECO:0000256" key="1">
    <source>
        <dbReference type="SAM" id="MobiDB-lite"/>
    </source>
</evidence>
<keyword evidence="3" id="KW-1185">Reference proteome</keyword>
<evidence type="ECO:0000313" key="2">
    <source>
        <dbReference type="EMBL" id="VVC89772.1"/>
    </source>
</evidence>
<accession>A0A5E4PWF6</accession>